<feature type="compositionally biased region" description="Low complexity" evidence="5">
    <location>
        <begin position="337"/>
        <end position="360"/>
    </location>
</feature>
<comment type="caution">
    <text evidence="7">The sequence shown here is derived from an EMBL/GenBank/DDBJ whole genome shotgun (WGS) entry which is preliminary data.</text>
</comment>
<keyword evidence="8" id="KW-1185">Reference proteome</keyword>
<protein>
    <recommendedName>
        <fullName evidence="6">RanBP2-type domain-containing protein</fullName>
    </recommendedName>
</protein>
<feature type="compositionally biased region" description="Pro residues" evidence="5">
    <location>
        <begin position="398"/>
        <end position="410"/>
    </location>
</feature>
<dbReference type="STRING" id="5627.A0A1C7MB12"/>
<sequence>MSSLIASCCLAEPHLLVLNGRPRLLASSESPHINLIYTPGKMSGAVRSSGSRRINRTQSSSPYSRPAARRLWSFSGILSFLNPWAPRATDNARELDAANDGDSPAHALAARGHEIEEEIGDPLRTPSPPPPVQTVGPAPQVQTTQETTEPADVPMANVSLSPSSDGESSVSANVKAVQEFLLLKNGKSLNAVEIAGLVALLQDSAEGQPRVEEKRKPFRFSTSPYSQPPDATSTLGFATPTTSVLPGPSDGVQRAPRMLEKNPMGPYIITGAGCIRPRVRKNRYQSSSFGPSTRTTPLKIEVPSGKPKTDTKRRRVDEAVTRSTSQPVVAPTPSMDGVTSSTAGPSTPTTNGTTMVNGVASPSITPRPTVPATSRVRTATPAVPSPLRQAWGQSDTSPPQPAPPSQPAPKPTQAATYLAALIKNVSPDDLPPYANPFQEANIMPLKPKKKPPVRVTRAAAKATEERSIKKKEPALTPQAIIEATVPKGSKRSRPPPELIGKRADAPTVATVPGPSSRRVVVEEVFDEESPSPPKKQKTTATPMMNGYPRRSVTVEEVNDVEMSGPSLPSASLSYTRPSEIIEPSEGNDDRRSTSPTYGSNPLGVPGTRYAGMKSSAPKAPSKLRFSFQAEKEVEQAPAPSKVVPAPTPVSTPAFGASALGSASTPTFAQTPKPAFASLPPSLRAAPNHAPASSPFAPAFGLPLAPVAKPAPPPKAAPVDPKVTVVAMRVETLPTYSFPFPASTAGAGPSSFKAGQAAKAASVFSLPVFDFSKAPAFNAPASAPAMAPAAAPSAAFNWAAAGMKQPVKPSGSSWTCSLCGLNNDASAMEKCAVCEAPRADKPKPATTGFNWAAAGMKAPTIAAGQWKCSTCMCTNPEGANKCTVCDTPR</sequence>
<feature type="domain" description="RanBP2-type" evidence="6">
    <location>
        <begin position="861"/>
        <end position="888"/>
    </location>
</feature>
<proteinExistence type="predicted"/>
<dbReference type="Gene3D" id="4.10.1060.10">
    <property type="entry name" value="Zinc finger, RanBP2-type"/>
    <property type="match status" value="2"/>
</dbReference>
<feature type="compositionally biased region" description="Polar residues" evidence="5">
    <location>
        <begin position="362"/>
        <end position="377"/>
    </location>
</feature>
<keyword evidence="1" id="KW-0479">Metal-binding</keyword>
<dbReference type="SMART" id="SM00547">
    <property type="entry name" value="ZnF_RBZ"/>
    <property type="match status" value="2"/>
</dbReference>
<feature type="compositionally biased region" description="Low complexity" evidence="5">
    <location>
        <begin position="133"/>
        <end position="148"/>
    </location>
</feature>
<organism evidence="7 8">
    <name type="scientific">Grifola frondosa</name>
    <name type="common">Maitake</name>
    <name type="synonym">Polyporus frondosus</name>
    <dbReference type="NCBI Taxonomy" id="5627"/>
    <lineage>
        <taxon>Eukaryota</taxon>
        <taxon>Fungi</taxon>
        <taxon>Dikarya</taxon>
        <taxon>Basidiomycota</taxon>
        <taxon>Agaricomycotina</taxon>
        <taxon>Agaricomycetes</taxon>
        <taxon>Polyporales</taxon>
        <taxon>Grifolaceae</taxon>
        <taxon>Grifola</taxon>
    </lineage>
</organism>
<dbReference type="Pfam" id="PF00641">
    <property type="entry name" value="Zn_ribbon_RanBP"/>
    <property type="match status" value="1"/>
</dbReference>
<feature type="compositionally biased region" description="Polar residues" evidence="5">
    <location>
        <begin position="158"/>
        <end position="168"/>
    </location>
</feature>
<accession>A0A1C7MB12</accession>
<evidence type="ECO:0000256" key="5">
    <source>
        <dbReference type="SAM" id="MobiDB-lite"/>
    </source>
</evidence>
<gene>
    <name evidence="7" type="ORF">A0H81_06017</name>
</gene>
<dbReference type="PROSITE" id="PS01358">
    <property type="entry name" value="ZF_RANBP2_1"/>
    <property type="match status" value="1"/>
</dbReference>
<evidence type="ECO:0000259" key="6">
    <source>
        <dbReference type="PROSITE" id="PS50199"/>
    </source>
</evidence>
<dbReference type="OMA" id="CSVCMLS"/>
<evidence type="ECO:0000256" key="1">
    <source>
        <dbReference type="ARBA" id="ARBA00022723"/>
    </source>
</evidence>
<feature type="region of interest" description="Disordered" evidence="5">
    <location>
        <begin position="487"/>
        <end position="622"/>
    </location>
</feature>
<dbReference type="InterPro" id="IPR001876">
    <property type="entry name" value="Znf_RanBP2"/>
</dbReference>
<evidence type="ECO:0000313" key="8">
    <source>
        <dbReference type="Proteomes" id="UP000092993"/>
    </source>
</evidence>
<dbReference type="Proteomes" id="UP000092993">
    <property type="component" value="Unassembled WGS sequence"/>
</dbReference>
<dbReference type="AlphaFoldDB" id="A0A1C7MB12"/>
<dbReference type="PROSITE" id="PS50199">
    <property type="entry name" value="ZF_RANBP2_2"/>
    <property type="match status" value="1"/>
</dbReference>
<feature type="compositionally biased region" description="Polar residues" evidence="5">
    <location>
        <begin position="566"/>
        <end position="576"/>
    </location>
</feature>
<evidence type="ECO:0000256" key="4">
    <source>
        <dbReference type="PROSITE-ProRule" id="PRU00322"/>
    </source>
</evidence>
<evidence type="ECO:0000256" key="2">
    <source>
        <dbReference type="ARBA" id="ARBA00022771"/>
    </source>
</evidence>
<dbReference type="OrthoDB" id="79830at2759"/>
<feature type="region of interest" description="Disordered" evidence="5">
    <location>
        <begin position="44"/>
        <end position="63"/>
    </location>
</feature>
<feature type="compositionally biased region" description="Polar residues" evidence="5">
    <location>
        <begin position="284"/>
        <end position="296"/>
    </location>
</feature>
<dbReference type="EMBL" id="LUGG01000006">
    <property type="protein sequence ID" value="OBZ74103.1"/>
    <property type="molecule type" value="Genomic_DNA"/>
</dbReference>
<feature type="compositionally biased region" description="Polar residues" evidence="5">
    <location>
        <begin position="46"/>
        <end position="58"/>
    </location>
</feature>
<evidence type="ECO:0000256" key="3">
    <source>
        <dbReference type="ARBA" id="ARBA00022833"/>
    </source>
</evidence>
<feature type="region of interest" description="Disordered" evidence="5">
    <location>
        <begin position="283"/>
        <end position="412"/>
    </location>
</feature>
<keyword evidence="3" id="KW-0862">Zinc</keyword>
<keyword evidence="2 4" id="KW-0863">Zinc-finger</keyword>
<feature type="region of interest" description="Disordered" evidence="5">
    <location>
        <begin position="119"/>
        <end position="168"/>
    </location>
</feature>
<name>A0A1C7MB12_GRIFR</name>
<reference evidence="7 8" key="1">
    <citation type="submission" date="2016-03" db="EMBL/GenBank/DDBJ databases">
        <title>Whole genome sequencing of Grifola frondosa 9006-11.</title>
        <authorList>
            <person name="Min B."/>
            <person name="Park H."/>
            <person name="Kim J.-G."/>
            <person name="Cho H."/>
            <person name="Oh Y.-L."/>
            <person name="Kong W.-S."/>
            <person name="Choi I.-G."/>
        </authorList>
    </citation>
    <scope>NUCLEOTIDE SEQUENCE [LARGE SCALE GENOMIC DNA]</scope>
    <source>
        <strain evidence="7 8">9006-11</strain>
    </source>
</reference>
<feature type="compositionally biased region" description="Basic and acidic residues" evidence="5">
    <location>
        <begin position="307"/>
        <end position="320"/>
    </location>
</feature>
<evidence type="ECO:0000313" key="7">
    <source>
        <dbReference type="EMBL" id="OBZ74103.1"/>
    </source>
</evidence>
<dbReference type="GO" id="GO:0008270">
    <property type="term" value="F:zinc ion binding"/>
    <property type="evidence" value="ECO:0007669"/>
    <property type="project" value="UniProtKB-KW"/>
</dbReference>